<accession>A0A0F9MGE3</accession>
<evidence type="ECO:0000313" key="1">
    <source>
        <dbReference type="EMBL" id="KKN04974.1"/>
    </source>
</evidence>
<proteinExistence type="predicted"/>
<gene>
    <name evidence="1" type="ORF">LCGC14_1092080</name>
</gene>
<dbReference type="AlphaFoldDB" id="A0A0F9MGE3"/>
<sequence length="79" mass="9145">MTTKQQLQFARYARAATPEVERCNPLGYPEVEEFPMEFTENPQPARDSIDERVEALGFEHPEEFYACKASMELQQAENC</sequence>
<comment type="caution">
    <text evidence="1">The sequence shown here is derived from an EMBL/GenBank/DDBJ whole genome shotgun (WGS) entry which is preliminary data.</text>
</comment>
<organism evidence="1">
    <name type="scientific">marine sediment metagenome</name>
    <dbReference type="NCBI Taxonomy" id="412755"/>
    <lineage>
        <taxon>unclassified sequences</taxon>
        <taxon>metagenomes</taxon>
        <taxon>ecological metagenomes</taxon>
    </lineage>
</organism>
<dbReference type="EMBL" id="LAZR01004859">
    <property type="protein sequence ID" value="KKN04974.1"/>
    <property type="molecule type" value="Genomic_DNA"/>
</dbReference>
<protein>
    <submittedName>
        <fullName evidence="1">Uncharacterized protein</fullName>
    </submittedName>
</protein>
<reference evidence="1" key="1">
    <citation type="journal article" date="2015" name="Nature">
        <title>Complex archaea that bridge the gap between prokaryotes and eukaryotes.</title>
        <authorList>
            <person name="Spang A."/>
            <person name="Saw J.H."/>
            <person name="Jorgensen S.L."/>
            <person name="Zaremba-Niedzwiedzka K."/>
            <person name="Martijn J."/>
            <person name="Lind A.E."/>
            <person name="van Eijk R."/>
            <person name="Schleper C."/>
            <person name="Guy L."/>
            <person name="Ettema T.J."/>
        </authorList>
    </citation>
    <scope>NUCLEOTIDE SEQUENCE</scope>
</reference>
<name>A0A0F9MGE3_9ZZZZ</name>